<gene>
    <name evidence="2" type="ORF">PhaeoP13_01914</name>
</gene>
<proteinExistence type="predicted"/>
<reference evidence="2 3" key="1">
    <citation type="journal article" date="2017" name="Front. Microbiol.">
        <title>Phaeobacter piscinae sp. nov., a species of the Roseobacter group and potential aquaculture probiont.</title>
        <authorList>
            <person name="Sonnenschein E.C."/>
            <person name="Phippen C.B.W."/>
            <person name="Nielsen K.F."/>
            <person name="Mateiu R.V."/>
            <person name="Melchiorsen J."/>
            <person name="Gram L."/>
            <person name="Overmann J."/>
            <person name="Freese H.M."/>
        </authorList>
    </citation>
    <scope>NUCLEOTIDE SEQUENCE [LARGE SCALE GENOMIC DNA]</scope>
    <source>
        <strain evidence="2 3">P13</strain>
    </source>
</reference>
<dbReference type="RefSeq" id="WP_096871630.1">
    <property type="nucleotide sequence ID" value="NZ_CP010656.1"/>
</dbReference>
<keyword evidence="1" id="KW-1133">Transmembrane helix</keyword>
<dbReference type="AlphaFoldDB" id="A0AAN1LAU4"/>
<dbReference type="Proteomes" id="UP000218606">
    <property type="component" value="Chromosome"/>
</dbReference>
<name>A0AAN1LAU4_9RHOB</name>
<keyword evidence="1" id="KW-0472">Membrane</keyword>
<evidence type="ECO:0000313" key="2">
    <source>
        <dbReference type="EMBL" id="ATG43845.1"/>
    </source>
</evidence>
<protein>
    <submittedName>
        <fullName evidence="2">Uncharacterized protein</fullName>
    </submittedName>
</protein>
<sequence>MTFELTLLGTAIHILIWEKLPEWGTWFKTLISLLPGPFRRLYEQWHCPFCAGFWIALSLHWMTGFWTLPALNGLSNRLGTTGIPVAWTLDALATATLIYTAIITLKAVGLPAMKAHMMKEDFMASAFADGSATTD</sequence>
<accession>A0AAN1LAU4</accession>
<feature type="transmembrane region" description="Helical" evidence="1">
    <location>
        <begin position="91"/>
        <end position="113"/>
    </location>
</feature>
<organism evidence="2 3">
    <name type="scientific">Phaeobacter piscinae</name>
    <dbReference type="NCBI Taxonomy" id="1580596"/>
    <lineage>
        <taxon>Bacteria</taxon>
        <taxon>Pseudomonadati</taxon>
        <taxon>Pseudomonadota</taxon>
        <taxon>Alphaproteobacteria</taxon>
        <taxon>Rhodobacterales</taxon>
        <taxon>Roseobacteraceae</taxon>
        <taxon>Phaeobacter</taxon>
    </lineage>
</organism>
<dbReference type="EMBL" id="CP010767">
    <property type="protein sequence ID" value="ATG43845.1"/>
    <property type="molecule type" value="Genomic_DNA"/>
</dbReference>
<evidence type="ECO:0000256" key="1">
    <source>
        <dbReference type="SAM" id="Phobius"/>
    </source>
</evidence>
<feature type="transmembrane region" description="Helical" evidence="1">
    <location>
        <begin position="49"/>
        <end position="71"/>
    </location>
</feature>
<evidence type="ECO:0000313" key="3">
    <source>
        <dbReference type="Proteomes" id="UP000218606"/>
    </source>
</evidence>
<keyword evidence="1" id="KW-0812">Transmembrane</keyword>